<dbReference type="EMBL" id="JBEWTB010000003">
    <property type="protein sequence ID" value="MET4759616.1"/>
    <property type="molecule type" value="Genomic_DNA"/>
</dbReference>
<name>A0ABV2SQM5_9GAMM</name>
<reference evidence="6 7" key="1">
    <citation type="submission" date="2024-06" db="EMBL/GenBank/DDBJ databases">
        <title>Genomic Encyclopedia of Type Strains, Phase V (KMG-V): Genome sequencing to study the core and pangenomes of soil and plant-associated prokaryotes.</title>
        <authorList>
            <person name="Whitman W."/>
        </authorList>
    </citation>
    <scope>NUCLEOTIDE SEQUENCE [LARGE SCALE GENOMIC DNA]</scope>
    <source>
        <strain evidence="6 7">NE40</strain>
    </source>
</reference>
<dbReference type="GO" id="GO:0009007">
    <property type="term" value="F:site-specific DNA-methyltransferase (adenine-specific) activity"/>
    <property type="evidence" value="ECO:0007669"/>
    <property type="project" value="UniProtKB-EC"/>
</dbReference>
<evidence type="ECO:0000313" key="6">
    <source>
        <dbReference type="EMBL" id="MET4759616.1"/>
    </source>
</evidence>
<dbReference type="RefSeq" id="WP_354011410.1">
    <property type="nucleotide sequence ID" value="NZ_JBEWTA010000002.1"/>
</dbReference>
<dbReference type="PROSITE" id="PS00092">
    <property type="entry name" value="N6_MTASE"/>
    <property type="match status" value="1"/>
</dbReference>
<sequence length="245" mass="27477">MTQLIHGDCLEKMATLPDGSVDLILADPPYGTTQCKWDVVIPLEPMWEQLKRIIKPNGAIVMTAAQPFTTILIASNMKMFKYHWVWDKKAVTGFLNAKKQPLRRVEDVCVFYSKQVSYNPIMTVRGKPKKKVTSGQSSVYGNFSRKEAFNNVYYPTQIIEATSSNMHIHDGRWHPTQKPVALMEYLIKTYTSEGETVLDFCMGSGTTGVAAVQTGRHFIGIERDGDYFGIARERISQASVTAEAG</sequence>
<evidence type="ECO:0000256" key="2">
    <source>
        <dbReference type="ARBA" id="ARBA00022603"/>
    </source>
</evidence>
<feature type="domain" description="DNA methylase N-4/N-6" evidence="5">
    <location>
        <begin position="21"/>
        <end position="232"/>
    </location>
</feature>
<dbReference type="Pfam" id="PF01555">
    <property type="entry name" value="N6_N4_Mtase"/>
    <property type="match status" value="1"/>
</dbReference>
<dbReference type="Gene3D" id="3.40.50.150">
    <property type="entry name" value="Vaccinia Virus protein VP39"/>
    <property type="match status" value="1"/>
</dbReference>
<dbReference type="InterPro" id="IPR002941">
    <property type="entry name" value="DNA_methylase_N4/N6"/>
</dbReference>
<keyword evidence="3 6" id="KW-0808">Transferase</keyword>
<accession>A0ABV2SQM5</accession>
<dbReference type="CDD" id="cd02440">
    <property type="entry name" value="AdoMet_MTases"/>
    <property type="match status" value="1"/>
</dbReference>
<dbReference type="SUPFAM" id="SSF53335">
    <property type="entry name" value="S-adenosyl-L-methionine-dependent methyltransferases"/>
    <property type="match status" value="1"/>
</dbReference>
<dbReference type="GO" id="GO:0032259">
    <property type="term" value="P:methylation"/>
    <property type="evidence" value="ECO:0007669"/>
    <property type="project" value="UniProtKB-KW"/>
</dbReference>
<dbReference type="InterPro" id="IPR001091">
    <property type="entry name" value="RM_Methyltransferase"/>
</dbReference>
<dbReference type="PRINTS" id="PR00508">
    <property type="entry name" value="S21N4MTFRASE"/>
</dbReference>
<dbReference type="InterPro" id="IPR002052">
    <property type="entry name" value="DNA_methylase_N6_adenine_CS"/>
</dbReference>
<dbReference type="Proteomes" id="UP001549366">
    <property type="component" value="Unassembled WGS sequence"/>
</dbReference>
<evidence type="ECO:0000256" key="3">
    <source>
        <dbReference type="ARBA" id="ARBA00022679"/>
    </source>
</evidence>
<comment type="similarity">
    <text evidence="1 4">Belongs to the N(4)/N(6)-methyltransferase family.</text>
</comment>
<evidence type="ECO:0000313" key="7">
    <source>
        <dbReference type="Proteomes" id="UP001549366"/>
    </source>
</evidence>
<evidence type="ECO:0000256" key="4">
    <source>
        <dbReference type="RuleBase" id="RU362026"/>
    </source>
</evidence>
<keyword evidence="7" id="KW-1185">Reference proteome</keyword>
<dbReference type="EC" id="2.1.1.-" evidence="4"/>
<organism evidence="6 7">
    <name type="scientific">Endozoicomonas lisbonensis</name>
    <dbReference type="NCBI Taxonomy" id="3120522"/>
    <lineage>
        <taxon>Bacteria</taxon>
        <taxon>Pseudomonadati</taxon>
        <taxon>Pseudomonadota</taxon>
        <taxon>Gammaproteobacteria</taxon>
        <taxon>Oceanospirillales</taxon>
        <taxon>Endozoicomonadaceae</taxon>
        <taxon>Endozoicomonas</taxon>
    </lineage>
</organism>
<protein>
    <recommendedName>
        <fullName evidence="4">Methyltransferase</fullName>
        <ecNumber evidence="4">2.1.1.-</ecNumber>
    </recommendedName>
</protein>
<keyword evidence="2 6" id="KW-0489">Methyltransferase</keyword>
<comment type="caution">
    <text evidence="6">The sequence shown here is derived from an EMBL/GenBank/DDBJ whole genome shotgun (WGS) entry which is preliminary data.</text>
</comment>
<proteinExistence type="inferred from homology"/>
<dbReference type="InterPro" id="IPR029063">
    <property type="entry name" value="SAM-dependent_MTases_sf"/>
</dbReference>
<evidence type="ECO:0000259" key="5">
    <source>
        <dbReference type="Pfam" id="PF01555"/>
    </source>
</evidence>
<evidence type="ECO:0000256" key="1">
    <source>
        <dbReference type="ARBA" id="ARBA00006594"/>
    </source>
</evidence>
<gene>
    <name evidence="6" type="ORF">V5J35_004935</name>
</gene>